<dbReference type="EC" id="6.1.1.3" evidence="2 11"/>
<dbReference type="Gene3D" id="3.30.930.10">
    <property type="entry name" value="Bira Bifunctional Protein, Domain 2"/>
    <property type="match status" value="1"/>
</dbReference>
<evidence type="ECO:0000256" key="11">
    <source>
        <dbReference type="NCBIfam" id="TIGR00418"/>
    </source>
</evidence>
<comment type="similarity">
    <text evidence="1">Belongs to the class-II aminoacyl-tRNA synthetase family.</text>
</comment>
<dbReference type="GO" id="GO:0005524">
    <property type="term" value="F:ATP binding"/>
    <property type="evidence" value="ECO:0007669"/>
    <property type="project" value="UniProtKB-KW"/>
</dbReference>
<evidence type="ECO:0000256" key="7">
    <source>
        <dbReference type="ARBA" id="ARBA00022840"/>
    </source>
</evidence>
<keyword evidence="6" id="KW-0862">Zinc</keyword>
<keyword evidence="7" id="KW-0067">ATP-binding</keyword>
<evidence type="ECO:0000256" key="5">
    <source>
        <dbReference type="ARBA" id="ARBA00022741"/>
    </source>
</evidence>
<dbReference type="CDD" id="cd00771">
    <property type="entry name" value="ThrRS_core"/>
    <property type="match status" value="1"/>
</dbReference>
<dbReference type="InterPro" id="IPR045864">
    <property type="entry name" value="aa-tRNA-synth_II/BPL/LPL"/>
</dbReference>
<keyword evidence="8" id="KW-0648">Protein biosynthesis</keyword>
<keyword evidence="5" id="KW-0547">Nucleotide-binding</keyword>
<evidence type="ECO:0000256" key="8">
    <source>
        <dbReference type="ARBA" id="ARBA00022917"/>
    </source>
</evidence>
<evidence type="ECO:0000256" key="6">
    <source>
        <dbReference type="ARBA" id="ARBA00022833"/>
    </source>
</evidence>
<dbReference type="PANTHER" id="PTHR11451">
    <property type="entry name" value="THREONINE-TRNA LIGASE"/>
    <property type="match status" value="1"/>
</dbReference>
<dbReference type="Proteomes" id="UP000230353">
    <property type="component" value="Unassembled WGS sequence"/>
</dbReference>
<dbReference type="SUPFAM" id="SSF55681">
    <property type="entry name" value="Class II aaRS and biotin synthetases"/>
    <property type="match status" value="1"/>
</dbReference>
<dbReference type="PRINTS" id="PR01047">
    <property type="entry name" value="TRNASYNTHTHR"/>
</dbReference>
<evidence type="ECO:0000256" key="2">
    <source>
        <dbReference type="ARBA" id="ARBA00013163"/>
    </source>
</evidence>
<evidence type="ECO:0000313" key="13">
    <source>
        <dbReference type="EMBL" id="PIS13274.1"/>
    </source>
</evidence>
<dbReference type="InterPro" id="IPR004154">
    <property type="entry name" value="Anticodon-bd"/>
</dbReference>
<name>A0A2H0WKR7_9BACT</name>
<dbReference type="Pfam" id="PF00587">
    <property type="entry name" value="tRNA-synt_2b"/>
    <property type="match status" value="1"/>
</dbReference>
<dbReference type="AlphaFoldDB" id="A0A2H0WKR7"/>
<dbReference type="InterPro" id="IPR002314">
    <property type="entry name" value="aa-tRNA-synt_IIb"/>
</dbReference>
<dbReference type="NCBIfam" id="TIGR00418">
    <property type="entry name" value="thrS"/>
    <property type="match status" value="1"/>
</dbReference>
<reference evidence="14" key="1">
    <citation type="submission" date="2017-09" db="EMBL/GenBank/DDBJ databases">
        <title>Depth-based differentiation of microbial function through sediment-hosted aquifers and enrichment of novel symbionts in the deep terrestrial subsurface.</title>
        <authorList>
            <person name="Probst A.J."/>
            <person name="Ladd B."/>
            <person name="Jarett J.K."/>
            <person name="Geller-Mcgrath D.E."/>
            <person name="Sieber C.M.K."/>
            <person name="Emerson J.B."/>
            <person name="Anantharaman K."/>
            <person name="Thomas B.C."/>
            <person name="Malmstrom R."/>
            <person name="Stieglmeier M."/>
            <person name="Klingl A."/>
            <person name="Woyke T."/>
            <person name="Ryan C.M."/>
            <person name="Banfield J.F."/>
        </authorList>
    </citation>
    <scope>NUCLEOTIDE SEQUENCE [LARGE SCALE GENOMIC DNA]</scope>
</reference>
<dbReference type="SUPFAM" id="SSF52954">
    <property type="entry name" value="Class II aaRS ABD-related"/>
    <property type="match status" value="1"/>
</dbReference>
<organism evidence="13 14">
    <name type="scientific">Candidatus Tagabacteria bacterium CG09_land_8_20_14_0_10_41_14</name>
    <dbReference type="NCBI Taxonomy" id="1975021"/>
    <lineage>
        <taxon>Bacteria</taxon>
        <taxon>Candidatus Tagaibacteriota</taxon>
    </lineage>
</organism>
<evidence type="ECO:0000313" key="14">
    <source>
        <dbReference type="Proteomes" id="UP000230353"/>
    </source>
</evidence>
<gene>
    <name evidence="13" type="primary">thrS</name>
    <name evidence="13" type="ORF">COT67_02635</name>
</gene>
<dbReference type="InterPro" id="IPR006195">
    <property type="entry name" value="aa-tRNA-synth_II"/>
</dbReference>
<dbReference type="InterPro" id="IPR036621">
    <property type="entry name" value="Anticodon-bd_dom_sf"/>
</dbReference>
<evidence type="ECO:0000256" key="9">
    <source>
        <dbReference type="ARBA" id="ARBA00023146"/>
    </source>
</evidence>
<feature type="domain" description="Aminoacyl-transfer RNA synthetases class-II family profile" evidence="12">
    <location>
        <begin position="35"/>
        <end position="300"/>
    </location>
</feature>
<dbReference type="PROSITE" id="PS50862">
    <property type="entry name" value="AA_TRNA_LIGASE_II"/>
    <property type="match status" value="1"/>
</dbReference>
<accession>A0A2H0WKR7</accession>
<dbReference type="InterPro" id="IPR002320">
    <property type="entry name" value="Thr-tRNA-ligase_IIa"/>
</dbReference>
<dbReference type="InterPro" id="IPR047246">
    <property type="entry name" value="ThrRS_anticodon"/>
</dbReference>
<evidence type="ECO:0000256" key="3">
    <source>
        <dbReference type="ARBA" id="ARBA00022598"/>
    </source>
</evidence>
<keyword evidence="9" id="KW-0030">Aminoacyl-tRNA synthetase</keyword>
<dbReference type="Pfam" id="PF03129">
    <property type="entry name" value="HGTP_anticodon"/>
    <property type="match status" value="1"/>
</dbReference>
<dbReference type="GO" id="GO:0005737">
    <property type="term" value="C:cytoplasm"/>
    <property type="evidence" value="ECO:0007669"/>
    <property type="project" value="UniProtKB-UniRule"/>
</dbReference>
<dbReference type="InterPro" id="IPR033728">
    <property type="entry name" value="ThrRS_core"/>
</dbReference>
<evidence type="ECO:0000259" key="12">
    <source>
        <dbReference type="PROSITE" id="PS50862"/>
    </source>
</evidence>
<dbReference type="FunFam" id="3.30.930.10:FF:000002">
    <property type="entry name" value="Threonine--tRNA ligase"/>
    <property type="match status" value="1"/>
</dbReference>
<evidence type="ECO:0000256" key="1">
    <source>
        <dbReference type="ARBA" id="ARBA00008226"/>
    </source>
</evidence>
<sequence length="401" mass="46981">MKKDHIKLGKELDLFVQSDIVGRGLPLLTPKGATIKRALRNFIEEEEIKRGYQYTETPVMAKTELYKISGHLDHFRESMFIFNVGNEEMALRPMTCPHHFIIYKSRPRSYKELPLRYAELAELFRNEQTGEMHGLIRVRQFTLADAHIFCAPKQLGEEFKNVLDLIQYVMKCLGFKNHWYRFSKWNPKDKKKYIDNKKAWEESQKTMKAILDEMKLEYKEAEGEAAFYGPKLDIQMKNVFGKEDTIFTIQIDFALPERFDLIYEGQDGKKHRPMIIHRSSIGALERTMAMLLEYYQGSLPIWLSPVQALVTPISEKFNDYGQKVLAEFKQAALRAEIDSSNETLSKKILNSQKQKIPYILIVGEKERENNSVAVRSRKRDEGQMNIKDFIKHIKKEVEEKK</sequence>
<dbReference type="EMBL" id="PEZL01000038">
    <property type="protein sequence ID" value="PIS13274.1"/>
    <property type="molecule type" value="Genomic_DNA"/>
</dbReference>
<dbReference type="FunFam" id="3.40.50.800:FF:000001">
    <property type="entry name" value="Threonine--tRNA ligase"/>
    <property type="match status" value="1"/>
</dbReference>
<dbReference type="GO" id="GO:0046872">
    <property type="term" value="F:metal ion binding"/>
    <property type="evidence" value="ECO:0007669"/>
    <property type="project" value="UniProtKB-KW"/>
</dbReference>
<comment type="caution">
    <text evidence="13">The sequence shown here is derived from an EMBL/GenBank/DDBJ whole genome shotgun (WGS) entry which is preliminary data.</text>
</comment>
<keyword evidence="3 13" id="KW-0436">Ligase</keyword>
<comment type="catalytic activity">
    <reaction evidence="10">
        <text>tRNA(Thr) + L-threonine + ATP = L-threonyl-tRNA(Thr) + AMP + diphosphate + H(+)</text>
        <dbReference type="Rhea" id="RHEA:24624"/>
        <dbReference type="Rhea" id="RHEA-COMP:9670"/>
        <dbReference type="Rhea" id="RHEA-COMP:9704"/>
        <dbReference type="ChEBI" id="CHEBI:15378"/>
        <dbReference type="ChEBI" id="CHEBI:30616"/>
        <dbReference type="ChEBI" id="CHEBI:33019"/>
        <dbReference type="ChEBI" id="CHEBI:57926"/>
        <dbReference type="ChEBI" id="CHEBI:78442"/>
        <dbReference type="ChEBI" id="CHEBI:78534"/>
        <dbReference type="ChEBI" id="CHEBI:456215"/>
        <dbReference type="EC" id="6.1.1.3"/>
    </reaction>
</comment>
<protein>
    <recommendedName>
        <fullName evidence="2 11">Threonine--tRNA ligase</fullName>
        <ecNumber evidence="2 11">6.1.1.3</ecNumber>
    </recommendedName>
</protein>
<proteinExistence type="inferred from homology"/>
<evidence type="ECO:0000256" key="10">
    <source>
        <dbReference type="ARBA" id="ARBA00049515"/>
    </source>
</evidence>
<dbReference type="Gene3D" id="3.40.50.800">
    <property type="entry name" value="Anticodon-binding domain"/>
    <property type="match status" value="1"/>
</dbReference>
<keyword evidence="4" id="KW-0479">Metal-binding</keyword>
<evidence type="ECO:0000256" key="4">
    <source>
        <dbReference type="ARBA" id="ARBA00022723"/>
    </source>
</evidence>
<dbReference type="CDD" id="cd00860">
    <property type="entry name" value="ThrRS_anticodon"/>
    <property type="match status" value="1"/>
</dbReference>
<dbReference type="PANTHER" id="PTHR11451:SF56">
    <property type="entry name" value="THREONINE--TRNA LIGASE 1"/>
    <property type="match status" value="1"/>
</dbReference>
<dbReference type="GO" id="GO:0004829">
    <property type="term" value="F:threonine-tRNA ligase activity"/>
    <property type="evidence" value="ECO:0007669"/>
    <property type="project" value="UniProtKB-UniRule"/>
</dbReference>
<dbReference type="GO" id="GO:0006435">
    <property type="term" value="P:threonyl-tRNA aminoacylation"/>
    <property type="evidence" value="ECO:0007669"/>
    <property type="project" value="UniProtKB-UniRule"/>
</dbReference>